<dbReference type="InterPro" id="IPR050428">
    <property type="entry name" value="TCS_sensor_his_kinase"/>
</dbReference>
<dbReference type="SUPFAM" id="SSF55874">
    <property type="entry name" value="ATPase domain of HSP90 chaperone/DNA topoisomerase II/histidine kinase"/>
    <property type="match status" value="1"/>
</dbReference>
<evidence type="ECO:0000313" key="16">
    <source>
        <dbReference type="Proteomes" id="UP000236724"/>
    </source>
</evidence>
<dbReference type="GO" id="GO:0005886">
    <property type="term" value="C:plasma membrane"/>
    <property type="evidence" value="ECO:0007669"/>
    <property type="project" value="TreeGrafter"/>
</dbReference>
<dbReference type="RefSeq" id="WP_103918477.1">
    <property type="nucleotide sequence ID" value="NZ_FMSV02000051.1"/>
</dbReference>
<proteinExistence type="predicted"/>
<evidence type="ECO:0000256" key="4">
    <source>
        <dbReference type="ARBA" id="ARBA00022553"/>
    </source>
</evidence>
<dbReference type="Pfam" id="PF00512">
    <property type="entry name" value="HisKA"/>
    <property type="match status" value="1"/>
</dbReference>
<evidence type="ECO:0000256" key="7">
    <source>
        <dbReference type="ARBA" id="ARBA00022741"/>
    </source>
</evidence>
<dbReference type="Gene3D" id="3.30.565.10">
    <property type="entry name" value="Histidine kinase-like ATPase, C-terminal domain"/>
    <property type="match status" value="1"/>
</dbReference>
<keyword evidence="5 15" id="KW-0808">Transferase</keyword>
<dbReference type="SUPFAM" id="SSF47384">
    <property type="entry name" value="Homodimeric domain of signal transducing histidine kinase"/>
    <property type="match status" value="1"/>
</dbReference>
<dbReference type="SMART" id="SM00387">
    <property type="entry name" value="HATPase_c"/>
    <property type="match status" value="1"/>
</dbReference>
<evidence type="ECO:0000256" key="13">
    <source>
        <dbReference type="SAM" id="Phobius"/>
    </source>
</evidence>
<evidence type="ECO:0000256" key="9">
    <source>
        <dbReference type="ARBA" id="ARBA00022840"/>
    </source>
</evidence>
<dbReference type="EC" id="2.7.13.3" evidence="3"/>
<feature type="domain" description="Histidine kinase" evidence="14">
    <location>
        <begin position="240"/>
        <end position="454"/>
    </location>
</feature>
<evidence type="ECO:0000256" key="11">
    <source>
        <dbReference type="ARBA" id="ARBA00023012"/>
    </source>
</evidence>
<dbReference type="InterPro" id="IPR005467">
    <property type="entry name" value="His_kinase_dom"/>
</dbReference>
<sequence>MRHSLRSRLLVLLLGTIILLWGLLTLWTFIETEHEAEEIYDAMLAQSARTLLALVAHRHEQGQLEGLEAVFQEPVMSNLHKYESKLTFMVRLKKDNLVLHAPFAPDFAPDDERLGFYDMNIDSERWRIFSIEEPRLGILVKTGERYDVRNEMIEEVMETVLKPLFIGIPILALLIWLSVGHSLRPLALITREIAARDPSRLEPVTNALAPKEIRPLLSALNYLFQRLEQAFANERRFTSDASHELRTPLAGIKLQAEVALRTADPEQKRQSLEQIITATDRATHLVEQLLTLARMDAYQDLETTMLDLRELCAEVFNVLLDQAQNKRIQLAFEPHVSAAHLTANHASVFLLLRNLVDNAIRYSPPGSLVIIASTISKAGDMQLCVIDNGPGIPVTEHQNMFERFRRGRHQHISGSGLGLSIVHRIAELHQANISLDAGIDNKGLKICLTFPVSAP</sequence>
<evidence type="ECO:0000256" key="10">
    <source>
        <dbReference type="ARBA" id="ARBA00022989"/>
    </source>
</evidence>
<dbReference type="InterPro" id="IPR003661">
    <property type="entry name" value="HisK_dim/P_dom"/>
</dbReference>
<dbReference type="PANTHER" id="PTHR45436">
    <property type="entry name" value="SENSOR HISTIDINE KINASE YKOH"/>
    <property type="match status" value="1"/>
</dbReference>
<dbReference type="InterPro" id="IPR013727">
    <property type="entry name" value="2CSK_N"/>
</dbReference>
<dbReference type="EMBL" id="FMSV02000051">
    <property type="protein sequence ID" value="SEH04408.1"/>
    <property type="molecule type" value="Genomic_DNA"/>
</dbReference>
<keyword evidence="9" id="KW-0067">ATP-binding</keyword>
<dbReference type="OrthoDB" id="9809766at2"/>
<keyword evidence="8" id="KW-0418">Kinase</keyword>
<protein>
    <recommendedName>
        <fullName evidence="3">histidine kinase</fullName>
        <ecNumber evidence="3">2.7.13.3</ecNumber>
    </recommendedName>
</protein>
<evidence type="ECO:0000313" key="15">
    <source>
        <dbReference type="EMBL" id="SEH04408.1"/>
    </source>
</evidence>
<dbReference type="GO" id="GO:0000155">
    <property type="term" value="F:phosphorelay sensor kinase activity"/>
    <property type="evidence" value="ECO:0007669"/>
    <property type="project" value="InterPro"/>
</dbReference>
<dbReference type="Pfam" id="PF02518">
    <property type="entry name" value="HATPase_c"/>
    <property type="match status" value="1"/>
</dbReference>
<dbReference type="SMART" id="SM00388">
    <property type="entry name" value="HisKA"/>
    <property type="match status" value="1"/>
</dbReference>
<organism evidence="15 16">
    <name type="scientific">Candidatus Venteria ishoeyi</name>
    <dbReference type="NCBI Taxonomy" id="1899563"/>
    <lineage>
        <taxon>Bacteria</taxon>
        <taxon>Pseudomonadati</taxon>
        <taxon>Pseudomonadota</taxon>
        <taxon>Gammaproteobacteria</taxon>
        <taxon>Thiotrichales</taxon>
        <taxon>Thiotrichaceae</taxon>
        <taxon>Venteria</taxon>
    </lineage>
</organism>
<dbReference type="Gene3D" id="1.20.5.1040">
    <property type="entry name" value="Sensor protein qsec"/>
    <property type="match status" value="1"/>
</dbReference>
<evidence type="ECO:0000256" key="5">
    <source>
        <dbReference type="ARBA" id="ARBA00022679"/>
    </source>
</evidence>
<accession>A0A1H6F2L6</accession>
<keyword evidence="10 13" id="KW-1133">Transmembrane helix</keyword>
<dbReference type="InterPro" id="IPR036097">
    <property type="entry name" value="HisK_dim/P_sf"/>
</dbReference>
<dbReference type="Pfam" id="PF08521">
    <property type="entry name" value="2CSK_N"/>
    <property type="match status" value="1"/>
</dbReference>
<dbReference type="GO" id="GO:0005524">
    <property type="term" value="F:ATP binding"/>
    <property type="evidence" value="ECO:0007669"/>
    <property type="project" value="UniProtKB-KW"/>
</dbReference>
<feature type="transmembrane region" description="Helical" evidence="13">
    <location>
        <begin position="9"/>
        <end position="30"/>
    </location>
</feature>
<comment type="catalytic activity">
    <reaction evidence="1">
        <text>ATP + protein L-histidine = ADP + protein N-phospho-L-histidine.</text>
        <dbReference type="EC" id="2.7.13.3"/>
    </reaction>
</comment>
<dbReference type="CDD" id="cd00082">
    <property type="entry name" value="HisKA"/>
    <property type="match status" value="1"/>
</dbReference>
<keyword evidence="4" id="KW-0597">Phosphoprotein</keyword>
<comment type="subcellular location">
    <subcellularLocation>
        <location evidence="2">Membrane</location>
        <topology evidence="2">Multi-pass membrane protein</topology>
    </subcellularLocation>
</comment>
<keyword evidence="6 13" id="KW-0812">Transmembrane</keyword>
<keyword evidence="12 13" id="KW-0472">Membrane</keyword>
<evidence type="ECO:0000256" key="2">
    <source>
        <dbReference type="ARBA" id="ARBA00004141"/>
    </source>
</evidence>
<dbReference type="InterPro" id="IPR036890">
    <property type="entry name" value="HATPase_C_sf"/>
</dbReference>
<dbReference type="PRINTS" id="PR00344">
    <property type="entry name" value="BCTRLSENSOR"/>
</dbReference>
<reference evidence="15 16" key="1">
    <citation type="submission" date="2016-10" db="EMBL/GenBank/DDBJ databases">
        <authorList>
            <person name="de Groot N.N."/>
        </authorList>
    </citation>
    <scope>NUCLEOTIDE SEQUENCE [LARGE SCALE GENOMIC DNA]</scope>
    <source>
        <strain evidence="15">MBHS1</strain>
    </source>
</reference>
<dbReference type="PANTHER" id="PTHR45436:SF14">
    <property type="entry name" value="SENSOR PROTEIN QSEC"/>
    <property type="match status" value="1"/>
</dbReference>
<dbReference type="PROSITE" id="PS50109">
    <property type="entry name" value="HIS_KIN"/>
    <property type="match status" value="1"/>
</dbReference>
<evidence type="ECO:0000256" key="1">
    <source>
        <dbReference type="ARBA" id="ARBA00000085"/>
    </source>
</evidence>
<gene>
    <name evidence="15" type="primary">qseC</name>
    <name evidence="15" type="ORF">MBHS_00254</name>
</gene>
<evidence type="ECO:0000256" key="12">
    <source>
        <dbReference type="ARBA" id="ARBA00023136"/>
    </source>
</evidence>
<evidence type="ECO:0000256" key="8">
    <source>
        <dbReference type="ARBA" id="ARBA00022777"/>
    </source>
</evidence>
<keyword evidence="16" id="KW-1185">Reference proteome</keyword>
<keyword evidence="11" id="KW-0902">Two-component regulatory system</keyword>
<evidence type="ECO:0000259" key="14">
    <source>
        <dbReference type="PROSITE" id="PS50109"/>
    </source>
</evidence>
<dbReference type="Gene3D" id="1.10.287.130">
    <property type="match status" value="1"/>
</dbReference>
<evidence type="ECO:0000256" key="6">
    <source>
        <dbReference type="ARBA" id="ARBA00022692"/>
    </source>
</evidence>
<keyword evidence="7" id="KW-0547">Nucleotide-binding</keyword>
<evidence type="ECO:0000256" key="3">
    <source>
        <dbReference type="ARBA" id="ARBA00012438"/>
    </source>
</evidence>
<name>A0A1H6F2L6_9GAMM</name>
<dbReference type="Proteomes" id="UP000236724">
    <property type="component" value="Unassembled WGS sequence"/>
</dbReference>
<dbReference type="InterPro" id="IPR003594">
    <property type="entry name" value="HATPase_dom"/>
</dbReference>
<dbReference type="InterPro" id="IPR004358">
    <property type="entry name" value="Sig_transdc_His_kin-like_C"/>
</dbReference>
<dbReference type="AlphaFoldDB" id="A0A1H6F2L6"/>